<dbReference type="PANTHER" id="PTHR23086">
    <property type="entry name" value="PHOSPHATIDYLINOSITOL-4-PHOSPHATE 5-KINASE"/>
    <property type="match status" value="1"/>
</dbReference>
<evidence type="ECO:0000313" key="3">
    <source>
        <dbReference type="EMBL" id="PKS13392.1"/>
    </source>
</evidence>
<dbReference type="PANTHER" id="PTHR23086:SF126">
    <property type="entry name" value="PIPK DOMAIN-CONTAINING PROTEIN"/>
    <property type="match status" value="1"/>
</dbReference>
<dbReference type="GO" id="GO:0046854">
    <property type="term" value="P:phosphatidylinositol phosphate biosynthetic process"/>
    <property type="evidence" value="ECO:0007669"/>
    <property type="project" value="TreeGrafter"/>
</dbReference>
<dbReference type="Pfam" id="PF01504">
    <property type="entry name" value="PIP5K"/>
    <property type="match status" value="1"/>
</dbReference>
<sequence length="372" mass="42825">MSSSRSSLMPRPAHLFFLKIPSQFTHLMSKQDSVANSVVSAVVGEHPKRRGILQLILHFFSVLLSLYRIQLTRTCPDRFRRLREEYWNFAPGEYQASFETRKALKPVGDMGFSGSTFYETRDAKYLIKSVPRHSEHSFFKNDLLDPYINHMESHPDSLLVRVLDLLRAVGPSIGRLLRLAPSHHIIMENILRGKEESDGDENVVWEKWDLKPTSYFYPERDIADGRLTSESTKDQLADEFHDKIILTRRQAHDLLVSLEQDTALLAQHNAVDYSLFLVRITHENGPESSNITDTPSWRTGIQSPDGKHVFRAVILDFFWAKHKAQPMAMTLLVKLWNTMTNSGPMSITTTPQEYRERFLKMCHSIVEVVEGD</sequence>
<proteinExistence type="predicted"/>
<evidence type="ECO:0000313" key="4">
    <source>
        <dbReference type="Proteomes" id="UP000233524"/>
    </source>
</evidence>
<gene>
    <name evidence="3" type="ORF">jhhlp_000163</name>
</gene>
<dbReference type="InterPro" id="IPR002498">
    <property type="entry name" value="PInositol-4-P-4/5-kinase_core"/>
</dbReference>
<dbReference type="AlphaFoldDB" id="A0A2N3NM04"/>
<keyword evidence="1" id="KW-0808">Transferase</keyword>
<keyword evidence="1" id="KW-0547">Nucleotide-binding</keyword>
<feature type="domain" description="PIPK" evidence="2">
    <location>
        <begin position="7"/>
        <end position="366"/>
    </location>
</feature>
<protein>
    <recommendedName>
        <fullName evidence="2">PIPK domain-containing protein</fullName>
    </recommendedName>
</protein>
<dbReference type="OrthoDB" id="70770at2759"/>
<accession>A0A2N3NM04</accession>
<organism evidence="3 4">
    <name type="scientific">Lomentospora prolificans</name>
    <dbReference type="NCBI Taxonomy" id="41688"/>
    <lineage>
        <taxon>Eukaryota</taxon>
        <taxon>Fungi</taxon>
        <taxon>Dikarya</taxon>
        <taxon>Ascomycota</taxon>
        <taxon>Pezizomycotina</taxon>
        <taxon>Sordariomycetes</taxon>
        <taxon>Hypocreomycetidae</taxon>
        <taxon>Microascales</taxon>
        <taxon>Microascaceae</taxon>
        <taxon>Lomentospora</taxon>
    </lineage>
</organism>
<dbReference type="InterPro" id="IPR027484">
    <property type="entry name" value="PInositol-4-P-5-kinase_N"/>
</dbReference>
<dbReference type="STRING" id="41688.A0A2N3NM04"/>
<dbReference type="InterPro" id="IPR023610">
    <property type="entry name" value="PInositol-4/5-P-5/4-kinase"/>
</dbReference>
<dbReference type="EMBL" id="NLAX01000001">
    <property type="protein sequence ID" value="PKS13392.1"/>
    <property type="molecule type" value="Genomic_DNA"/>
</dbReference>
<dbReference type="SUPFAM" id="SSF56104">
    <property type="entry name" value="SAICAR synthase-like"/>
    <property type="match status" value="1"/>
</dbReference>
<dbReference type="Proteomes" id="UP000233524">
    <property type="component" value="Unassembled WGS sequence"/>
</dbReference>
<keyword evidence="1" id="KW-0418">Kinase</keyword>
<dbReference type="InParanoid" id="A0A2N3NM04"/>
<dbReference type="PROSITE" id="PS51455">
    <property type="entry name" value="PIPK"/>
    <property type="match status" value="1"/>
</dbReference>
<keyword evidence="1" id="KW-0067">ATP-binding</keyword>
<dbReference type="SMART" id="SM00330">
    <property type="entry name" value="PIPKc"/>
    <property type="match status" value="1"/>
</dbReference>
<evidence type="ECO:0000256" key="1">
    <source>
        <dbReference type="PROSITE-ProRule" id="PRU00781"/>
    </source>
</evidence>
<dbReference type="VEuPathDB" id="FungiDB:jhhlp_000163"/>
<reference evidence="3 4" key="1">
    <citation type="journal article" date="2017" name="G3 (Bethesda)">
        <title>First Draft Genome Sequence of the Pathogenic Fungus Lomentospora prolificans (Formerly Scedosporium prolificans).</title>
        <authorList>
            <person name="Luo R."/>
            <person name="Zimin A."/>
            <person name="Workman R."/>
            <person name="Fan Y."/>
            <person name="Pertea G."/>
            <person name="Grossman N."/>
            <person name="Wear M.P."/>
            <person name="Jia B."/>
            <person name="Miller H."/>
            <person name="Casadevall A."/>
            <person name="Timp W."/>
            <person name="Zhang S.X."/>
            <person name="Salzberg S.L."/>
        </authorList>
    </citation>
    <scope>NUCLEOTIDE SEQUENCE [LARGE SCALE GENOMIC DNA]</scope>
    <source>
        <strain evidence="3 4">JHH-5317</strain>
    </source>
</reference>
<name>A0A2N3NM04_9PEZI</name>
<dbReference type="GO" id="GO:0005524">
    <property type="term" value="F:ATP binding"/>
    <property type="evidence" value="ECO:0007669"/>
    <property type="project" value="UniProtKB-UniRule"/>
</dbReference>
<dbReference type="InterPro" id="IPR027483">
    <property type="entry name" value="PInositol-4-P-4/5-kinase_C_sf"/>
</dbReference>
<dbReference type="GO" id="GO:0016308">
    <property type="term" value="F:1-phosphatidylinositol-4-phosphate 5-kinase activity"/>
    <property type="evidence" value="ECO:0007669"/>
    <property type="project" value="TreeGrafter"/>
</dbReference>
<dbReference type="Gene3D" id="3.30.800.10">
    <property type="entry name" value="Phosphatidylinositol Phosphate Kinase II Beta"/>
    <property type="match status" value="1"/>
</dbReference>
<keyword evidence="4" id="KW-1185">Reference proteome</keyword>
<comment type="caution">
    <text evidence="3">The sequence shown here is derived from an EMBL/GenBank/DDBJ whole genome shotgun (WGS) entry which is preliminary data.</text>
</comment>
<evidence type="ECO:0000259" key="2">
    <source>
        <dbReference type="PROSITE" id="PS51455"/>
    </source>
</evidence>
<dbReference type="Gene3D" id="3.30.810.10">
    <property type="entry name" value="2-Layer Sandwich"/>
    <property type="match status" value="1"/>
</dbReference>
<dbReference type="GO" id="GO:0005886">
    <property type="term" value="C:plasma membrane"/>
    <property type="evidence" value="ECO:0007669"/>
    <property type="project" value="TreeGrafter"/>
</dbReference>